<dbReference type="AlphaFoldDB" id="A0A6N7S8L8"/>
<dbReference type="EMBL" id="WKPI01000024">
    <property type="protein sequence ID" value="MSC33971.1"/>
    <property type="molecule type" value="Genomic_DNA"/>
</dbReference>
<evidence type="ECO:0000313" key="4">
    <source>
        <dbReference type="Proteomes" id="UP000480929"/>
    </source>
</evidence>
<protein>
    <submittedName>
        <fullName evidence="1">Uncharacterized protein</fullName>
    </submittedName>
</protein>
<dbReference type="Proteomes" id="UP000480929">
    <property type="component" value="Unassembled WGS sequence"/>
</dbReference>
<reference evidence="3 4" key="1">
    <citation type="journal article" date="2019" name="Nat. Med.">
        <title>A library of human gut bacterial isolates paired with longitudinal multiomics data enables mechanistic microbiome research.</title>
        <authorList>
            <person name="Poyet M."/>
            <person name="Groussin M."/>
            <person name="Gibbons S.M."/>
            <person name="Avila-Pacheco J."/>
            <person name="Jiang X."/>
            <person name="Kearney S.M."/>
            <person name="Perrotta A.R."/>
            <person name="Berdy B."/>
            <person name="Zhao S."/>
            <person name="Lieberman T.D."/>
            <person name="Swanson P.K."/>
            <person name="Smith M."/>
            <person name="Roesemann S."/>
            <person name="Alexander J.E."/>
            <person name="Rich S.A."/>
            <person name="Livny J."/>
            <person name="Vlamakis H."/>
            <person name="Clish C."/>
            <person name="Bullock K."/>
            <person name="Deik A."/>
            <person name="Scott J."/>
            <person name="Pierce K.A."/>
            <person name="Xavier R.J."/>
            <person name="Alm E.J."/>
        </authorList>
    </citation>
    <scope>NUCLEOTIDE SEQUENCE [LARGE SCALE GENOMIC DNA]</scope>
    <source>
        <strain evidence="1 3">BIOML-A4</strain>
        <strain evidence="2 4">BIOML-A5</strain>
    </source>
</reference>
<dbReference type="EMBL" id="WKPJ01000022">
    <property type="protein sequence ID" value="MSA90241.1"/>
    <property type="molecule type" value="Genomic_DNA"/>
</dbReference>
<comment type="caution">
    <text evidence="1">The sequence shown here is derived from an EMBL/GenBank/DDBJ whole genome shotgun (WGS) entry which is preliminary data.</text>
</comment>
<accession>A0A6N7S8L8</accession>
<sequence length="263" mass="30016">MSIKYKIKKTAVQIQDGLRFHGEMIWHRLSLVPRQRGAAWQLRFLAGLMLMNMLTGCSARSESLMIRDYLSSSGPAALFSEEERLKQRAVDTLNRYFGLELTVEGWQWDIHYSSAIRTETQEYVMIEEMETMLVLFLRQRNADEISYGVCLDEKTQEVLAAQMNFETAQPLKISPETEQQIQSQAKAWFEINRPEFDMASLTGIYAVQMKNQIALSIFADAQGHKGYLYTNLADGRPMAFGTGSFAENLLVSIENADFQAPNE</sequence>
<dbReference type="RefSeq" id="WP_154239431.1">
    <property type="nucleotide sequence ID" value="NZ_CALJPI010000258.1"/>
</dbReference>
<proteinExistence type="predicted"/>
<evidence type="ECO:0000313" key="3">
    <source>
        <dbReference type="Proteomes" id="UP000433575"/>
    </source>
</evidence>
<dbReference type="Proteomes" id="UP000433575">
    <property type="component" value="Unassembled WGS sequence"/>
</dbReference>
<evidence type="ECO:0000313" key="2">
    <source>
        <dbReference type="EMBL" id="MSC33971.1"/>
    </source>
</evidence>
<name>A0A6N7S8L8_9FIRM</name>
<organism evidence="1 3">
    <name type="scientific">Holdemania massiliensis</name>
    <dbReference type="NCBI Taxonomy" id="1468449"/>
    <lineage>
        <taxon>Bacteria</taxon>
        <taxon>Bacillati</taxon>
        <taxon>Bacillota</taxon>
        <taxon>Erysipelotrichia</taxon>
        <taxon>Erysipelotrichales</taxon>
        <taxon>Erysipelotrichaceae</taxon>
        <taxon>Holdemania</taxon>
    </lineage>
</organism>
<dbReference type="OrthoDB" id="9994132at2"/>
<keyword evidence="4" id="KW-1185">Reference proteome</keyword>
<gene>
    <name evidence="2" type="ORF">GKD88_12660</name>
    <name evidence="1" type="ORF">GKE08_12990</name>
</gene>
<evidence type="ECO:0000313" key="1">
    <source>
        <dbReference type="EMBL" id="MSA90241.1"/>
    </source>
</evidence>